<dbReference type="HOGENOM" id="CLU_1939528_0_0_1"/>
<protein>
    <submittedName>
        <fullName evidence="2">Uncharacterized protein</fullName>
    </submittedName>
</protein>
<dbReference type="EMBL" id="JPOX01000002">
    <property type="protein sequence ID" value="KFX53013.1"/>
    <property type="molecule type" value="Genomic_DNA"/>
</dbReference>
<name>A0A093Y6E5_TALMA</name>
<accession>A0A093Y6E5</accession>
<comment type="caution">
    <text evidence="2">The sequence shown here is derived from an EMBL/GenBank/DDBJ whole genome shotgun (WGS) entry which is preliminary data.</text>
</comment>
<dbReference type="AlphaFoldDB" id="A0A093Y6E5"/>
<gene>
    <name evidence="2" type="ORF">GQ26_0023780</name>
</gene>
<feature type="region of interest" description="Disordered" evidence="1">
    <location>
        <begin position="1"/>
        <end position="92"/>
    </location>
</feature>
<reference evidence="2" key="1">
    <citation type="journal article" date="2014" name="PLoS Genet.">
        <title>Signature Gene Expression Reveals Novel Clues to the Molecular Mechanisms of Dimorphic Transition in Penicillium marneffei.</title>
        <authorList>
            <person name="Yang E."/>
            <person name="Wang G."/>
            <person name="Cai J."/>
            <person name="Woo P.C."/>
            <person name="Lau S.K."/>
            <person name="Yuen K.-Y."/>
            <person name="Chow W.-N."/>
            <person name="Lin X."/>
        </authorList>
    </citation>
    <scope>NUCLEOTIDE SEQUENCE [LARGE SCALE GENOMIC DNA]</scope>
    <source>
        <strain evidence="2">PM1</strain>
    </source>
</reference>
<evidence type="ECO:0000256" key="1">
    <source>
        <dbReference type="SAM" id="MobiDB-lite"/>
    </source>
</evidence>
<organism evidence="2">
    <name type="scientific">Talaromyces marneffei PM1</name>
    <dbReference type="NCBI Taxonomy" id="1077442"/>
    <lineage>
        <taxon>Eukaryota</taxon>
        <taxon>Fungi</taxon>
        <taxon>Dikarya</taxon>
        <taxon>Ascomycota</taxon>
        <taxon>Pezizomycotina</taxon>
        <taxon>Eurotiomycetes</taxon>
        <taxon>Eurotiomycetidae</taxon>
        <taxon>Eurotiales</taxon>
        <taxon>Trichocomaceae</taxon>
        <taxon>Talaromyces</taxon>
        <taxon>Talaromyces sect. Talaromyces</taxon>
    </lineage>
</organism>
<proteinExistence type="predicted"/>
<sequence length="130" mass="15210">MPVDCIPTERAATRTPEPPDRDEHENSPPRLLRPKRSTNPPKNYAQEQERETKKRNARPQQRKKNQDRPATQRDAPIAEDSATESEDLGPTKLVEELVKLRREIRRRDDLHKEELKKVKEEFSAALVEVR</sequence>
<feature type="compositionally biased region" description="Basic and acidic residues" evidence="1">
    <location>
        <begin position="17"/>
        <end position="27"/>
    </location>
</feature>
<evidence type="ECO:0000313" key="2">
    <source>
        <dbReference type="EMBL" id="KFX53013.1"/>
    </source>
</evidence>